<dbReference type="InterPro" id="IPR038324">
    <property type="entry name" value="Rpb4/RPC9_sf"/>
</dbReference>
<evidence type="ECO:0000256" key="6">
    <source>
        <dbReference type="ARBA" id="ARBA00023242"/>
    </source>
</evidence>
<dbReference type="SMART" id="SM00657">
    <property type="entry name" value="RPOL4c"/>
    <property type="match status" value="1"/>
</dbReference>
<reference evidence="9 10" key="1">
    <citation type="journal article" date="2013" name="Nat. Genet.">
        <title>The high-quality draft genome of peach (Prunus persica) identifies unique patterns of genetic diversity, domestication and genome evolution.</title>
        <authorList>
            <consortium name="International Peach Genome Initiative"/>
            <person name="Verde I."/>
            <person name="Abbott A.G."/>
            <person name="Scalabrin S."/>
            <person name="Jung S."/>
            <person name="Shu S."/>
            <person name="Marroni F."/>
            <person name="Zhebentyayeva T."/>
            <person name="Dettori M.T."/>
            <person name="Grimwood J."/>
            <person name="Cattonaro F."/>
            <person name="Zuccolo A."/>
            <person name="Rossini L."/>
            <person name="Jenkins J."/>
            <person name="Vendramin E."/>
            <person name="Meisel L.A."/>
            <person name="Decroocq V."/>
            <person name="Sosinski B."/>
            <person name="Prochnik S."/>
            <person name="Mitros T."/>
            <person name="Policriti A."/>
            <person name="Cipriani G."/>
            <person name="Dondini L."/>
            <person name="Ficklin S."/>
            <person name="Goodstein D.M."/>
            <person name="Xuan P."/>
            <person name="Del Fabbro C."/>
            <person name="Aramini V."/>
            <person name="Copetti D."/>
            <person name="Gonzalez S."/>
            <person name="Horner D.S."/>
            <person name="Falchi R."/>
            <person name="Lucas S."/>
            <person name="Mica E."/>
            <person name="Maldonado J."/>
            <person name="Lazzari B."/>
            <person name="Bielenberg D."/>
            <person name="Pirona R."/>
            <person name="Miculan M."/>
            <person name="Barakat A."/>
            <person name="Testolin R."/>
            <person name="Stella A."/>
            <person name="Tartarini S."/>
            <person name="Tonutti P."/>
            <person name="Arus P."/>
            <person name="Orellana A."/>
            <person name="Wells C."/>
            <person name="Main D."/>
            <person name="Vizzotto G."/>
            <person name="Silva H."/>
            <person name="Salamini F."/>
            <person name="Schmutz J."/>
            <person name="Morgante M."/>
            <person name="Rokhsar D.S."/>
        </authorList>
    </citation>
    <scope>NUCLEOTIDE SEQUENCE [LARGE SCALE GENOMIC DNA]</scope>
    <source>
        <strain evidence="10">cv. Nemared</strain>
    </source>
</reference>
<dbReference type="InterPro" id="IPR005574">
    <property type="entry name" value="Rpb4/RPC9"/>
</dbReference>
<dbReference type="SUPFAM" id="SSF47819">
    <property type="entry name" value="HRDC-like"/>
    <property type="match status" value="1"/>
</dbReference>
<dbReference type="Proteomes" id="UP000006882">
    <property type="component" value="Chromosome G1"/>
</dbReference>
<dbReference type="Gramene" id="ONI26369">
    <property type="protein sequence ID" value="ONI26369"/>
    <property type="gene ID" value="PRUPE_1G020700"/>
</dbReference>
<comment type="subcellular location">
    <subcellularLocation>
        <location evidence="1">Nucleus</location>
    </subcellularLocation>
</comment>
<feature type="compositionally biased region" description="Basic and acidic residues" evidence="7">
    <location>
        <begin position="129"/>
        <end position="153"/>
    </location>
</feature>
<dbReference type="STRING" id="3760.A0A251QRC2"/>
<proteinExistence type="inferred from homology"/>
<accession>A0A251QRC2</accession>
<evidence type="ECO:0000256" key="7">
    <source>
        <dbReference type="SAM" id="MobiDB-lite"/>
    </source>
</evidence>
<gene>
    <name evidence="9" type="ORF">PRUPE_1G020700</name>
</gene>
<name>A0A251QRC2_PRUPE</name>
<evidence type="ECO:0000256" key="4">
    <source>
        <dbReference type="ARBA" id="ARBA00022478"/>
    </source>
</evidence>
<protein>
    <recommendedName>
        <fullName evidence="3">DNA-directed RNA polymerase III subunit RPC9</fullName>
    </recommendedName>
</protein>
<keyword evidence="10" id="KW-1185">Reference proteome</keyword>
<dbReference type="eggNOG" id="KOG4168">
    <property type="taxonomic scope" value="Eukaryota"/>
</dbReference>
<keyword evidence="4" id="KW-0240">DNA-directed RNA polymerase</keyword>
<evidence type="ECO:0000256" key="3">
    <source>
        <dbReference type="ARBA" id="ARBA00016672"/>
    </source>
</evidence>
<evidence type="ECO:0000256" key="1">
    <source>
        <dbReference type="ARBA" id="ARBA00004123"/>
    </source>
</evidence>
<dbReference type="GO" id="GO:0000166">
    <property type="term" value="F:nucleotide binding"/>
    <property type="evidence" value="ECO:0007669"/>
    <property type="project" value="InterPro"/>
</dbReference>
<dbReference type="Gene3D" id="1.20.1250.40">
    <property type="match status" value="1"/>
</dbReference>
<evidence type="ECO:0000259" key="8">
    <source>
        <dbReference type="SMART" id="SM00657"/>
    </source>
</evidence>
<dbReference type="PANTHER" id="PTHR15561:SF0">
    <property type="entry name" value="DNA-DIRECTED RNA POLYMERASE III SUBUNIT RPC9"/>
    <property type="match status" value="1"/>
</dbReference>
<feature type="compositionally biased region" description="Acidic residues" evidence="7">
    <location>
        <begin position="154"/>
        <end position="164"/>
    </location>
</feature>
<evidence type="ECO:0000256" key="5">
    <source>
        <dbReference type="ARBA" id="ARBA00023163"/>
    </source>
</evidence>
<comment type="similarity">
    <text evidence="2">Belongs to the eukaryotic RPC9 RNA polymerase subunit family.</text>
</comment>
<dbReference type="InterPro" id="IPR038846">
    <property type="entry name" value="RPC9"/>
</dbReference>
<evidence type="ECO:0000313" key="10">
    <source>
        <dbReference type="Proteomes" id="UP000006882"/>
    </source>
</evidence>
<dbReference type="InterPro" id="IPR006590">
    <property type="entry name" value="RNA_pol_Rpb4/RPC9_core"/>
</dbReference>
<dbReference type="Pfam" id="PF03874">
    <property type="entry name" value="RNA_pol_Rpb4"/>
    <property type="match status" value="1"/>
</dbReference>
<dbReference type="GO" id="GO:0005666">
    <property type="term" value="C:RNA polymerase III complex"/>
    <property type="evidence" value="ECO:0000318"/>
    <property type="project" value="GO_Central"/>
</dbReference>
<evidence type="ECO:0000313" key="9">
    <source>
        <dbReference type="EMBL" id="ONI26369.1"/>
    </source>
</evidence>
<feature type="region of interest" description="Disordered" evidence="7">
    <location>
        <begin position="126"/>
        <end position="164"/>
    </location>
</feature>
<keyword evidence="6" id="KW-0539">Nucleus</keyword>
<dbReference type="GO" id="GO:0006384">
    <property type="term" value="P:transcription initiation at RNA polymerase III promoter"/>
    <property type="evidence" value="ECO:0000318"/>
    <property type="project" value="GO_Central"/>
</dbReference>
<organism evidence="9 10">
    <name type="scientific">Prunus persica</name>
    <name type="common">Peach</name>
    <name type="synonym">Amygdalus persica</name>
    <dbReference type="NCBI Taxonomy" id="3760"/>
    <lineage>
        <taxon>Eukaryota</taxon>
        <taxon>Viridiplantae</taxon>
        <taxon>Streptophyta</taxon>
        <taxon>Embryophyta</taxon>
        <taxon>Tracheophyta</taxon>
        <taxon>Spermatophyta</taxon>
        <taxon>Magnoliopsida</taxon>
        <taxon>eudicotyledons</taxon>
        <taxon>Gunneridae</taxon>
        <taxon>Pentapetalae</taxon>
        <taxon>rosids</taxon>
        <taxon>fabids</taxon>
        <taxon>Rosales</taxon>
        <taxon>Rosaceae</taxon>
        <taxon>Amygdaloideae</taxon>
        <taxon>Amygdaleae</taxon>
        <taxon>Prunus</taxon>
    </lineage>
</organism>
<keyword evidence="5" id="KW-0804">Transcription</keyword>
<evidence type="ECO:0000256" key="2">
    <source>
        <dbReference type="ARBA" id="ARBA00006898"/>
    </source>
</evidence>
<dbReference type="AlphaFoldDB" id="A0A251QRC2"/>
<dbReference type="EMBL" id="CM007651">
    <property type="protein sequence ID" value="ONI26369.1"/>
    <property type="molecule type" value="Genomic_DNA"/>
</dbReference>
<dbReference type="PANTHER" id="PTHR15561">
    <property type="entry name" value="CALCITONIN GENE-RELATED PEPTIDE-RECEPTOR COMPONENT PROTEIN"/>
    <property type="match status" value="1"/>
</dbReference>
<feature type="domain" description="RNA polymerase Rpb4/RPC9 core" evidence="8">
    <location>
        <begin position="6"/>
        <end position="127"/>
    </location>
</feature>
<dbReference type="InterPro" id="IPR010997">
    <property type="entry name" value="HRDC-like_sf"/>
</dbReference>
<sequence>MESSLRVQANSGVLTNFDVLKFLESRGASEDSARVFSDVTPSENKVYGYLFGTPARGQTTENINEFKEKCKKYDLAEAEVLNIINTRPSSIVGIYPLIENCDLRLGDTVEELVELVVEVFPSPLPAKTVENDAKTTNVEKIEDQNDNDEGKPENEEEMETIDGS</sequence>